<name>A0A818T804_9BILA</name>
<dbReference type="AlphaFoldDB" id="A0A818T804"/>
<reference evidence="1" key="1">
    <citation type="submission" date="2021-02" db="EMBL/GenBank/DDBJ databases">
        <authorList>
            <person name="Nowell W R."/>
        </authorList>
    </citation>
    <scope>NUCLEOTIDE SEQUENCE</scope>
</reference>
<proteinExistence type="predicted"/>
<comment type="caution">
    <text evidence="1">The sequence shown here is derived from an EMBL/GenBank/DDBJ whole genome shotgun (WGS) entry which is preliminary data.</text>
</comment>
<evidence type="ECO:0000313" key="2">
    <source>
        <dbReference type="Proteomes" id="UP000663869"/>
    </source>
</evidence>
<dbReference type="Proteomes" id="UP000663869">
    <property type="component" value="Unassembled WGS sequence"/>
</dbReference>
<accession>A0A818T804</accession>
<dbReference type="Gene3D" id="2.60.120.260">
    <property type="entry name" value="Galactose-binding domain-like"/>
    <property type="match status" value="1"/>
</dbReference>
<sequence>MTSLLLTSTSRPIGWLMWRASSCMGSGDGGRISISSCKINSGENCYMSRCQTDYNFLGQSFSVTVGNTYRISFWYPKTGGDSGKFYVDIK</sequence>
<organism evidence="1 2">
    <name type="scientific">Rotaria socialis</name>
    <dbReference type="NCBI Taxonomy" id="392032"/>
    <lineage>
        <taxon>Eukaryota</taxon>
        <taxon>Metazoa</taxon>
        <taxon>Spiralia</taxon>
        <taxon>Gnathifera</taxon>
        <taxon>Rotifera</taxon>
        <taxon>Eurotatoria</taxon>
        <taxon>Bdelloidea</taxon>
        <taxon>Philodinida</taxon>
        <taxon>Philodinidae</taxon>
        <taxon>Rotaria</taxon>
    </lineage>
</organism>
<gene>
    <name evidence="1" type="ORF">FME351_LOCUS26392</name>
</gene>
<evidence type="ECO:0000313" key="1">
    <source>
        <dbReference type="EMBL" id="CAF3681249.1"/>
    </source>
</evidence>
<protein>
    <submittedName>
        <fullName evidence="1">Uncharacterized protein</fullName>
    </submittedName>
</protein>
<dbReference type="EMBL" id="CAJNYU010003536">
    <property type="protein sequence ID" value="CAF3681249.1"/>
    <property type="molecule type" value="Genomic_DNA"/>
</dbReference>